<reference evidence="2 3" key="1">
    <citation type="submission" date="2016-10" db="EMBL/GenBank/DDBJ databases">
        <authorList>
            <person name="de Groot N.N."/>
        </authorList>
    </citation>
    <scope>NUCLEOTIDE SEQUENCE [LARGE SCALE GENOMIC DNA]</scope>
    <source>
        <strain evidence="2 3">DSM 29439</strain>
    </source>
</reference>
<sequence length="147" mass="15321">MIPVALAITTASALSAMALQSLPDEDGGGDVTALAAINPNTVGYGAGQLNIYENDLNPILGAPVYDHDRNVAGYVAELMVNTEGDVHGMVLAVPDDDTNGVKRVSAEAAEFTVVHPTAGETIVLAQVSQADLQTRPEFGPEYATDFH</sequence>
<accession>A0A1I0PEK9</accession>
<evidence type="ECO:0000313" key="3">
    <source>
        <dbReference type="Proteomes" id="UP000199650"/>
    </source>
</evidence>
<keyword evidence="3" id="KW-1185">Reference proteome</keyword>
<protein>
    <recommendedName>
        <fullName evidence="4">PRC-barrel domain-containing protein</fullName>
    </recommendedName>
</protein>
<evidence type="ECO:0008006" key="4">
    <source>
        <dbReference type="Google" id="ProtNLM"/>
    </source>
</evidence>
<dbReference type="EMBL" id="FOJB01000001">
    <property type="protein sequence ID" value="SEW12844.1"/>
    <property type="molecule type" value="Genomic_DNA"/>
</dbReference>
<feature type="signal peptide" evidence="1">
    <location>
        <begin position="1"/>
        <end position="18"/>
    </location>
</feature>
<dbReference type="Proteomes" id="UP000199650">
    <property type="component" value="Unassembled WGS sequence"/>
</dbReference>
<proteinExistence type="predicted"/>
<evidence type="ECO:0000313" key="2">
    <source>
        <dbReference type="EMBL" id="SEW12844.1"/>
    </source>
</evidence>
<keyword evidence="1" id="KW-0732">Signal</keyword>
<name>A0A1I0PEK9_9RHOB</name>
<organism evidence="2 3">
    <name type="scientific">Aliiroseovarius sediminilitoris</name>
    <dbReference type="NCBI Taxonomy" id="1173584"/>
    <lineage>
        <taxon>Bacteria</taxon>
        <taxon>Pseudomonadati</taxon>
        <taxon>Pseudomonadota</taxon>
        <taxon>Alphaproteobacteria</taxon>
        <taxon>Rhodobacterales</taxon>
        <taxon>Paracoccaceae</taxon>
        <taxon>Aliiroseovarius</taxon>
    </lineage>
</organism>
<dbReference type="AlphaFoldDB" id="A0A1I0PEK9"/>
<gene>
    <name evidence="2" type="ORF">SAMN05444851_1586</name>
</gene>
<feature type="chain" id="PRO_5011526183" description="PRC-barrel domain-containing protein" evidence="1">
    <location>
        <begin position="19"/>
        <end position="147"/>
    </location>
</feature>
<evidence type="ECO:0000256" key="1">
    <source>
        <dbReference type="SAM" id="SignalP"/>
    </source>
</evidence>